<evidence type="ECO:0000256" key="2">
    <source>
        <dbReference type="PIRSR" id="PIRSR016521-1"/>
    </source>
</evidence>
<dbReference type="Proteomes" id="UP000515152">
    <property type="component" value="Chromosome 15"/>
</dbReference>
<dbReference type="PANTHER" id="PTHR10824">
    <property type="entry name" value="ACYL-COENZYME A THIOESTERASE-RELATED"/>
    <property type="match status" value="1"/>
</dbReference>
<dbReference type="Pfam" id="PF04775">
    <property type="entry name" value="Bile_Hydr_Trans"/>
    <property type="match status" value="1"/>
</dbReference>
<dbReference type="InterPro" id="IPR042490">
    <property type="entry name" value="Thio_Ohase/BAAT_N"/>
</dbReference>
<dbReference type="GeneID" id="116223743"/>
<dbReference type="GO" id="GO:0006631">
    <property type="term" value="P:fatty acid metabolic process"/>
    <property type="evidence" value="ECO:0007669"/>
    <property type="project" value="TreeGrafter"/>
</dbReference>
<organism evidence="5 6">
    <name type="scientific">Clupea harengus</name>
    <name type="common">Atlantic herring</name>
    <dbReference type="NCBI Taxonomy" id="7950"/>
    <lineage>
        <taxon>Eukaryota</taxon>
        <taxon>Metazoa</taxon>
        <taxon>Chordata</taxon>
        <taxon>Craniata</taxon>
        <taxon>Vertebrata</taxon>
        <taxon>Euteleostomi</taxon>
        <taxon>Actinopterygii</taxon>
        <taxon>Neopterygii</taxon>
        <taxon>Teleostei</taxon>
        <taxon>Clupei</taxon>
        <taxon>Clupeiformes</taxon>
        <taxon>Clupeoidei</taxon>
        <taxon>Clupeidae</taxon>
        <taxon>Clupea</taxon>
    </lineage>
</organism>
<evidence type="ECO:0000313" key="6">
    <source>
        <dbReference type="RefSeq" id="XP_031437453.1"/>
    </source>
</evidence>
<dbReference type="SUPFAM" id="SSF53474">
    <property type="entry name" value="alpha/beta-Hydrolases"/>
    <property type="match status" value="1"/>
</dbReference>
<evidence type="ECO:0000259" key="3">
    <source>
        <dbReference type="Pfam" id="PF04775"/>
    </source>
</evidence>
<comment type="similarity">
    <text evidence="1">Belongs to the C/M/P thioester hydrolase family.</text>
</comment>
<dbReference type="Pfam" id="PF08840">
    <property type="entry name" value="BAAT_C"/>
    <property type="match status" value="1"/>
</dbReference>
<feature type="active site" description="Charge relay system" evidence="2">
    <location>
        <position position="344"/>
    </location>
</feature>
<evidence type="ECO:0000313" key="5">
    <source>
        <dbReference type="Proteomes" id="UP000515152"/>
    </source>
</evidence>
<keyword evidence="5" id="KW-1185">Reference proteome</keyword>
<dbReference type="FunFam" id="3.40.50.1820:FF:000024">
    <property type="entry name" value="acyl-coenzyme A thioesterase 4"/>
    <property type="match status" value="1"/>
</dbReference>
<dbReference type="RefSeq" id="XP_031437453.1">
    <property type="nucleotide sequence ID" value="XM_031581593.2"/>
</dbReference>
<feature type="active site" description="Charge relay system" evidence="2">
    <location>
        <position position="378"/>
    </location>
</feature>
<dbReference type="PIRSF" id="PIRSF016521">
    <property type="entry name" value="Acyl-CoA_hydro"/>
    <property type="match status" value="1"/>
</dbReference>
<name>A0A6P8GE47_CLUHA</name>
<gene>
    <name evidence="6" type="primary">LOC116223743</name>
</gene>
<reference evidence="6" key="1">
    <citation type="submission" date="2025-08" db="UniProtKB">
        <authorList>
            <consortium name="RefSeq"/>
        </authorList>
    </citation>
    <scope>IDENTIFICATION</scope>
</reference>
<feature type="domain" description="BAAT/Acyl-CoA thioester hydrolase C-terminal" evidence="4">
    <location>
        <begin position="222"/>
        <end position="429"/>
    </location>
</feature>
<dbReference type="AlphaFoldDB" id="A0A6P8GE47"/>
<evidence type="ECO:0000256" key="1">
    <source>
        <dbReference type="ARBA" id="ARBA00006538"/>
    </source>
</evidence>
<evidence type="ECO:0000259" key="4">
    <source>
        <dbReference type="Pfam" id="PF08840"/>
    </source>
</evidence>
<dbReference type="InterPro" id="IPR014940">
    <property type="entry name" value="BAAT_C"/>
</dbReference>
<dbReference type="InterPro" id="IPR016662">
    <property type="entry name" value="Acyl-CoA_thioEstase_long-chain"/>
</dbReference>
<protein>
    <submittedName>
        <fullName evidence="6">Acyl-coenzyme A thioesterase 1-like</fullName>
    </submittedName>
</protein>
<dbReference type="PANTHER" id="PTHR10824:SF17">
    <property type="entry name" value="ACYL-COENZYME A THIOESTERASE 6"/>
    <property type="match status" value="1"/>
</dbReference>
<dbReference type="InterPro" id="IPR006862">
    <property type="entry name" value="Thio_Ohase/aa_AcTrfase"/>
</dbReference>
<sequence>MTFLKRSVWTLYWKGIVAKLSLDSRVALQLSPGPCRYFDEPVDVKVTGLPPEQYVEVRSKLIDSRNVSFEALATFCSDKNGHIDLARCPSLGGSYSGIEAMGLFTSMRPLVPHSRLTKRDVSTPLSVDIEVTCNGLVVAKDTVQRRFLGDGVQKVPLEGGSIRGSLFLPPGPGPSPAILDVPHYGGALTELRASLLANKGYVVMALAYRGYQDLPKVMDKLDLEYFEEAVTFLRAHPKVKGPGIGILSISKGGDLALAMSAFLPGVSATVFINGCNANTVFPLHCKGTVIPPLNIDTDKIIFRKDGLLDIRDALLDPMMEENQASVIPIERANCHFMFVASEDDRNWNSVLFSEQAAQRLRDHGKENFEVVRYPKAGHFLDVPYMPHCPSSFHPAVGRVVVMGGEPKAHAEAQVDLWKRVQEFFRKHLNSDHSSFKAML</sequence>
<dbReference type="KEGG" id="char:116223743"/>
<dbReference type="InterPro" id="IPR029058">
    <property type="entry name" value="AB_hydrolase_fold"/>
</dbReference>
<dbReference type="Gene3D" id="3.40.50.1820">
    <property type="entry name" value="alpha/beta hydrolase"/>
    <property type="match status" value="1"/>
</dbReference>
<accession>A0A6P8GE47</accession>
<feature type="domain" description="Acyl-CoA thioester hydrolase/bile acid-CoA amino acid N-acetyltransferase" evidence="3">
    <location>
        <begin position="39"/>
        <end position="157"/>
    </location>
</feature>
<feature type="active site" description="Charge relay system" evidence="2">
    <location>
        <position position="250"/>
    </location>
</feature>
<dbReference type="GO" id="GO:0047617">
    <property type="term" value="F:fatty acyl-CoA hydrolase activity"/>
    <property type="evidence" value="ECO:0007669"/>
    <property type="project" value="TreeGrafter"/>
</dbReference>
<dbReference type="GO" id="GO:0006637">
    <property type="term" value="P:acyl-CoA metabolic process"/>
    <property type="evidence" value="ECO:0007669"/>
    <property type="project" value="InterPro"/>
</dbReference>
<dbReference type="Gene3D" id="2.60.40.2240">
    <property type="entry name" value="Acyl-CoA thioester hydrolase/BAAT N-terminal domain"/>
    <property type="match status" value="1"/>
</dbReference>
<proteinExistence type="inferred from homology"/>